<protein>
    <submittedName>
        <fullName evidence="1">Uncharacterized protein</fullName>
    </submittedName>
</protein>
<accession>A0A7G9QMI9</accession>
<proteinExistence type="predicted"/>
<gene>
    <name evidence="1" type="ORF">H9L23_11025</name>
</gene>
<dbReference type="EMBL" id="CP060723">
    <property type="protein sequence ID" value="QNN44564.1"/>
    <property type="molecule type" value="Genomic_DNA"/>
</dbReference>
<organism evidence="1 2">
    <name type="scientific">Pedobacter roseus</name>
    <dbReference type="NCBI Taxonomy" id="336820"/>
    <lineage>
        <taxon>Bacteria</taxon>
        <taxon>Pseudomonadati</taxon>
        <taxon>Bacteroidota</taxon>
        <taxon>Sphingobacteriia</taxon>
        <taxon>Sphingobacteriales</taxon>
        <taxon>Sphingobacteriaceae</taxon>
        <taxon>Pedobacter</taxon>
    </lineage>
</organism>
<dbReference type="Proteomes" id="UP000515806">
    <property type="component" value="Chromosome"/>
</dbReference>
<evidence type="ECO:0000313" key="1">
    <source>
        <dbReference type="EMBL" id="QNN44564.1"/>
    </source>
</evidence>
<sequence>MESINLENNLKLSFEKLPHTIRLIISKTDEEWVCKKETLKKLFEFVNIDQAHVFKGRLQLIKIDDRITIQIKNENISTISAKTFKEVLNKLK</sequence>
<evidence type="ECO:0000313" key="2">
    <source>
        <dbReference type="Proteomes" id="UP000515806"/>
    </source>
</evidence>
<dbReference type="AlphaFoldDB" id="A0A7G9QMI9"/>
<dbReference type="KEGG" id="proe:H9L23_11025"/>
<reference evidence="1 2" key="1">
    <citation type="submission" date="2020-08" db="EMBL/GenBank/DDBJ databases">
        <title>Genome sequence of Pedobacter roseus KACC 11594T.</title>
        <authorList>
            <person name="Hyun D.-W."/>
            <person name="Bae J.-W."/>
        </authorList>
    </citation>
    <scope>NUCLEOTIDE SEQUENCE [LARGE SCALE GENOMIC DNA]</scope>
    <source>
        <strain evidence="1 2">KACC 11594</strain>
    </source>
</reference>
<name>A0A7G9QMI9_9SPHI</name>
<keyword evidence="2" id="KW-1185">Reference proteome</keyword>
<dbReference type="RefSeq" id="WP_187595002.1">
    <property type="nucleotide sequence ID" value="NZ_CP060723.1"/>
</dbReference>